<evidence type="ECO:0008006" key="5">
    <source>
        <dbReference type="Google" id="ProtNLM"/>
    </source>
</evidence>
<proteinExistence type="predicted"/>
<keyword evidence="2" id="KW-0732">Signal</keyword>
<dbReference type="EMBL" id="CP033133">
    <property type="protein sequence ID" value="AYO54818.1"/>
    <property type="molecule type" value="Genomic_DNA"/>
</dbReference>
<dbReference type="Proteomes" id="UP000279962">
    <property type="component" value="Chromosome"/>
</dbReference>
<name>A0A3G2T3M9_9GAMM</name>
<evidence type="ECO:0000313" key="3">
    <source>
        <dbReference type="EMBL" id="AYO54818.1"/>
    </source>
</evidence>
<feature type="signal peptide" evidence="2">
    <location>
        <begin position="1"/>
        <end position="27"/>
    </location>
</feature>
<feature type="region of interest" description="Disordered" evidence="1">
    <location>
        <begin position="134"/>
        <end position="154"/>
    </location>
</feature>
<dbReference type="SUPFAM" id="SSF74653">
    <property type="entry name" value="TolA/TonB C-terminal domain"/>
    <property type="match status" value="1"/>
</dbReference>
<evidence type="ECO:0000313" key="4">
    <source>
        <dbReference type="Proteomes" id="UP000279962"/>
    </source>
</evidence>
<dbReference type="Gene3D" id="3.30.1150.10">
    <property type="match status" value="1"/>
</dbReference>
<organism evidence="3 4">
    <name type="scientific">Acinetobacter wuhouensis</name>
    <dbReference type="NCBI Taxonomy" id="1879050"/>
    <lineage>
        <taxon>Bacteria</taxon>
        <taxon>Pseudomonadati</taxon>
        <taxon>Pseudomonadota</taxon>
        <taxon>Gammaproteobacteria</taxon>
        <taxon>Moraxellales</taxon>
        <taxon>Moraxellaceae</taxon>
        <taxon>Acinetobacter</taxon>
    </lineage>
</organism>
<feature type="chain" id="PRO_5018034167" description="TonB family protein" evidence="2">
    <location>
        <begin position="28"/>
        <end position="154"/>
    </location>
</feature>
<protein>
    <recommendedName>
        <fullName evidence="5">TonB family protein</fullName>
    </recommendedName>
</protein>
<evidence type="ECO:0000256" key="1">
    <source>
        <dbReference type="SAM" id="MobiDB-lite"/>
    </source>
</evidence>
<reference evidence="3 4" key="1">
    <citation type="submission" date="2018-10" db="EMBL/GenBank/DDBJ databases">
        <title>The complete genome of Acinetobacter wuhouensis strain WCHAW010062.</title>
        <authorList>
            <person name="Hu Y."/>
            <person name="Long H."/>
            <person name="Feng Y."/>
            <person name="Zong Z."/>
        </authorList>
    </citation>
    <scope>NUCLEOTIDE SEQUENCE [LARGE SCALE GENOMIC DNA]</scope>
    <source>
        <strain evidence="3 4">WCHAW010062</strain>
    </source>
</reference>
<sequence length="154" mass="16940">MINYQYGLLMKLLPCLVLSLFCSYTFANTELNPNTINIPSVEKTITTVEAKRRADAPLNKNTEALKIASSAKRDFENKVKRAWQVPINSSGQQATARVSLSENGSVATVSVNASDPEVKSSIERAIRAAAPYPMPFDPDARRQARSFSASFKVE</sequence>
<dbReference type="AlphaFoldDB" id="A0A3G2T3M9"/>
<evidence type="ECO:0000256" key="2">
    <source>
        <dbReference type="SAM" id="SignalP"/>
    </source>
</evidence>
<gene>
    <name evidence="3" type="ORF">CDG68_14670</name>
</gene>
<accession>A0A3G2T3M9</accession>
<feature type="compositionally biased region" description="Polar residues" evidence="1">
    <location>
        <begin position="145"/>
        <end position="154"/>
    </location>
</feature>